<keyword evidence="2" id="KW-1185">Reference proteome</keyword>
<dbReference type="STRING" id="30069.A0A182YSV8"/>
<accession>A0A182YSV8</accession>
<dbReference type="EnsemblMetazoa" id="ASTEI11544-RA">
    <property type="protein sequence ID" value="ASTEI11544-PA"/>
    <property type="gene ID" value="ASTEI11544"/>
</dbReference>
<evidence type="ECO:0000313" key="2">
    <source>
        <dbReference type="Proteomes" id="UP000076408"/>
    </source>
</evidence>
<sequence>MAGPSLYSIANRICSPEDPCSNTYKNQIELLKQHLAPKDNIIAERCKYHKCEQAANQTITEFIIELKSLSQSCDFGTFLSQATRSIRRRIAKLRVANQAPSRRSWEASEQECREMQGSSKLAAFKQRTSWKSSDRTPQGIEIINAFVVVEIIAPRACPAKQWKCYANYEPKREDHQLDRSSRCQQYEYIADGCTRNDGSGD</sequence>
<dbReference type="Proteomes" id="UP000076408">
    <property type="component" value="Unassembled WGS sequence"/>
</dbReference>
<organism evidence="1 2">
    <name type="scientific">Anopheles stephensi</name>
    <name type="common">Indo-Pakistan malaria mosquito</name>
    <dbReference type="NCBI Taxonomy" id="30069"/>
    <lineage>
        <taxon>Eukaryota</taxon>
        <taxon>Metazoa</taxon>
        <taxon>Ecdysozoa</taxon>
        <taxon>Arthropoda</taxon>
        <taxon>Hexapoda</taxon>
        <taxon>Insecta</taxon>
        <taxon>Pterygota</taxon>
        <taxon>Neoptera</taxon>
        <taxon>Endopterygota</taxon>
        <taxon>Diptera</taxon>
        <taxon>Nematocera</taxon>
        <taxon>Culicoidea</taxon>
        <taxon>Culicidae</taxon>
        <taxon>Anophelinae</taxon>
        <taxon>Anopheles</taxon>
    </lineage>
</organism>
<name>A0A182YSV8_ANOST</name>
<evidence type="ECO:0008006" key="3">
    <source>
        <dbReference type="Google" id="ProtNLM"/>
    </source>
</evidence>
<protein>
    <recommendedName>
        <fullName evidence="3">Retrotransposon gag domain-containing protein</fullName>
    </recommendedName>
</protein>
<reference evidence="1" key="2">
    <citation type="submission" date="2020-05" db="UniProtKB">
        <authorList>
            <consortium name="EnsemblMetazoa"/>
        </authorList>
    </citation>
    <scope>IDENTIFICATION</scope>
    <source>
        <strain evidence="1">Indian</strain>
    </source>
</reference>
<reference evidence="2" key="1">
    <citation type="journal article" date="2014" name="Genome Biol.">
        <title>Genome analysis of a major urban malaria vector mosquito, Anopheles stephensi.</title>
        <authorList>
            <person name="Jiang X."/>
            <person name="Peery A."/>
            <person name="Hall A.B."/>
            <person name="Sharma A."/>
            <person name="Chen X.G."/>
            <person name="Waterhouse R.M."/>
            <person name="Komissarov A."/>
            <person name="Riehle M.M."/>
            <person name="Shouche Y."/>
            <person name="Sharakhova M.V."/>
            <person name="Lawson D."/>
            <person name="Pakpour N."/>
            <person name="Arensburger P."/>
            <person name="Davidson V.L."/>
            <person name="Eiglmeier K."/>
            <person name="Emrich S."/>
            <person name="George P."/>
            <person name="Kennedy R.C."/>
            <person name="Mane S.P."/>
            <person name="Maslen G."/>
            <person name="Oringanje C."/>
            <person name="Qi Y."/>
            <person name="Settlage R."/>
            <person name="Tojo M."/>
            <person name="Tubio J.M."/>
            <person name="Unger M.F."/>
            <person name="Wang B."/>
            <person name="Vernick K.D."/>
            <person name="Ribeiro J.M."/>
            <person name="James A.A."/>
            <person name="Michel K."/>
            <person name="Riehle M.A."/>
            <person name="Luckhart S."/>
            <person name="Sharakhov I.V."/>
            <person name="Tu Z."/>
        </authorList>
    </citation>
    <scope>NUCLEOTIDE SEQUENCE [LARGE SCALE GENOMIC DNA]</scope>
    <source>
        <strain evidence="2">Indian</strain>
    </source>
</reference>
<proteinExistence type="predicted"/>
<dbReference type="VEuPathDB" id="VectorBase:ASTEI11544"/>
<dbReference type="PANTHER" id="PTHR33198:SF19">
    <property type="entry name" value="CCHC-TYPE DOMAIN-CONTAINING PROTEIN"/>
    <property type="match status" value="1"/>
</dbReference>
<dbReference type="PANTHER" id="PTHR33198">
    <property type="entry name" value="ANK_REP_REGION DOMAIN-CONTAINING PROTEIN-RELATED"/>
    <property type="match status" value="1"/>
</dbReference>
<dbReference type="AlphaFoldDB" id="A0A182YSV8"/>
<evidence type="ECO:0000313" key="1">
    <source>
        <dbReference type="EnsemblMetazoa" id="ASTEI11544-PA"/>
    </source>
</evidence>